<organism evidence="12 13">
    <name type="scientific">Muraenolepis orangiensis</name>
    <name type="common">Patagonian moray cod</name>
    <dbReference type="NCBI Taxonomy" id="630683"/>
    <lineage>
        <taxon>Eukaryota</taxon>
        <taxon>Metazoa</taxon>
        <taxon>Chordata</taxon>
        <taxon>Craniata</taxon>
        <taxon>Vertebrata</taxon>
        <taxon>Euteleostomi</taxon>
        <taxon>Actinopterygii</taxon>
        <taxon>Neopterygii</taxon>
        <taxon>Teleostei</taxon>
        <taxon>Neoteleostei</taxon>
        <taxon>Acanthomorphata</taxon>
        <taxon>Zeiogadaria</taxon>
        <taxon>Gadariae</taxon>
        <taxon>Gadiformes</taxon>
        <taxon>Muraenolepidoidei</taxon>
        <taxon>Muraenolepididae</taxon>
        <taxon>Muraenolepis</taxon>
    </lineage>
</organism>
<keyword evidence="4" id="KW-0805">Transcription regulation</keyword>
<dbReference type="EMBL" id="JANIIK010000048">
    <property type="protein sequence ID" value="KAJ3599215.1"/>
    <property type="molecule type" value="Genomic_DNA"/>
</dbReference>
<dbReference type="GO" id="GO:0000978">
    <property type="term" value="F:RNA polymerase II cis-regulatory region sequence-specific DNA binding"/>
    <property type="evidence" value="ECO:0007669"/>
    <property type="project" value="TreeGrafter"/>
</dbReference>
<dbReference type="CDD" id="cd20047">
    <property type="entry name" value="FH_FOXD3"/>
    <property type="match status" value="1"/>
</dbReference>
<dbReference type="OrthoDB" id="5402974at2759"/>
<keyword evidence="6" id="KW-0804">Transcription</keyword>
<sequence length="448" mass="47768">MTLSGGSDRASDMSGHTVLSAEDADIDVVGEGDEEGMMEGMLEERGDLSDCDSTGDGVTPPRGLTRRAGGNDHDDDEDEEEIEVEKEEMEEMDEMEEMVVMMRSGGGSPCCESSGEGETGAAAGGKGEGEGGEPHGASSAAAAAGGTAQKPKNSLVKPPYSYIALITMAILQSPQKKLTLSGICEFISNRFPYYREKFPAWQNSIRHNLSLNDCFVKIPREPGNPGKGNYWTLDPQSEDMFDNGSFLRRRKRFKRHQPDILRDQAALMMQSFGAYSMGNPYGRHYGIHPAYSHHAALQYPYMGPPVVGPMLPPTIPLLPSAELNRKAFNAQLTPSLQMQLNSLSTASMIKSEPASRPSSFSIENIIGVSGTTTSSSSLLSHSPSSQAAAFLSRPPGVTVQSALLSAQQSLSLSRSAAAAAALHGPLLGMPPGLLAGQFLPSVGKWPSQ</sequence>
<feature type="domain" description="Fork-head" evidence="11">
    <location>
        <begin position="157"/>
        <end position="251"/>
    </location>
</feature>
<gene>
    <name evidence="12" type="ORF">NHX12_033178</name>
</gene>
<evidence type="ECO:0000259" key="11">
    <source>
        <dbReference type="PROSITE" id="PS50039"/>
    </source>
</evidence>
<proteinExistence type="predicted"/>
<evidence type="ECO:0000256" key="9">
    <source>
        <dbReference type="PROSITE-ProRule" id="PRU00089"/>
    </source>
</evidence>
<evidence type="ECO:0000256" key="1">
    <source>
        <dbReference type="ARBA" id="ARBA00004123"/>
    </source>
</evidence>
<dbReference type="InterPro" id="IPR036388">
    <property type="entry name" value="WH-like_DNA-bd_sf"/>
</dbReference>
<comment type="caution">
    <text evidence="12">The sequence shown here is derived from an EMBL/GenBank/DDBJ whole genome shotgun (WGS) entry which is preliminary data.</text>
</comment>
<dbReference type="PANTHER" id="PTHR11829:SF361">
    <property type="entry name" value="FORKHEAD BOX PROTEIN D4-LIKE 1"/>
    <property type="match status" value="1"/>
</dbReference>
<evidence type="ECO:0000256" key="10">
    <source>
        <dbReference type="SAM" id="MobiDB-lite"/>
    </source>
</evidence>
<feature type="region of interest" description="Disordered" evidence="10">
    <location>
        <begin position="104"/>
        <end position="153"/>
    </location>
</feature>
<dbReference type="GO" id="GO:0000981">
    <property type="term" value="F:DNA-binding transcription factor activity, RNA polymerase II-specific"/>
    <property type="evidence" value="ECO:0007669"/>
    <property type="project" value="TreeGrafter"/>
</dbReference>
<feature type="compositionally biased region" description="Acidic residues" evidence="10">
    <location>
        <begin position="22"/>
        <end position="37"/>
    </location>
</feature>
<dbReference type="GO" id="GO:0009888">
    <property type="term" value="P:tissue development"/>
    <property type="evidence" value="ECO:0007669"/>
    <property type="project" value="UniProtKB-ARBA"/>
</dbReference>
<keyword evidence="7 9" id="KW-0539">Nucleus</keyword>
<feature type="DNA-binding region" description="Fork-head" evidence="9">
    <location>
        <begin position="157"/>
        <end position="251"/>
    </location>
</feature>
<keyword evidence="2" id="KW-0217">Developmental protein</keyword>
<keyword evidence="5 9" id="KW-0238">DNA-binding</keyword>
<feature type="compositionally biased region" description="Low complexity" evidence="10">
    <location>
        <begin position="109"/>
        <end position="121"/>
    </location>
</feature>
<dbReference type="GO" id="GO:0030154">
    <property type="term" value="P:cell differentiation"/>
    <property type="evidence" value="ECO:0007669"/>
    <property type="project" value="UniProtKB-ARBA"/>
</dbReference>
<dbReference type="InterPro" id="IPR018122">
    <property type="entry name" value="TF_fork_head_CS_1"/>
</dbReference>
<evidence type="ECO:0000256" key="8">
    <source>
        <dbReference type="ARBA" id="ARBA00034869"/>
    </source>
</evidence>
<evidence type="ECO:0000256" key="4">
    <source>
        <dbReference type="ARBA" id="ARBA00023015"/>
    </source>
</evidence>
<evidence type="ECO:0000256" key="3">
    <source>
        <dbReference type="ARBA" id="ARBA00022491"/>
    </source>
</evidence>
<dbReference type="PROSITE" id="PS00658">
    <property type="entry name" value="FORK_HEAD_2"/>
    <property type="match status" value="1"/>
</dbReference>
<dbReference type="SUPFAM" id="SSF46785">
    <property type="entry name" value="Winged helix' DNA-binding domain"/>
    <property type="match status" value="1"/>
</dbReference>
<dbReference type="FunFam" id="1.10.10.10:FF:000016">
    <property type="entry name" value="Forkhead box protein I1"/>
    <property type="match status" value="1"/>
</dbReference>
<keyword evidence="13" id="KW-1185">Reference proteome</keyword>
<feature type="region of interest" description="Disordered" evidence="10">
    <location>
        <begin position="1"/>
        <end position="92"/>
    </location>
</feature>
<evidence type="ECO:0000256" key="5">
    <source>
        <dbReference type="ARBA" id="ARBA00023125"/>
    </source>
</evidence>
<keyword evidence="3" id="KW-0678">Repressor</keyword>
<dbReference type="InterPro" id="IPR050211">
    <property type="entry name" value="FOX_domain-containing"/>
</dbReference>
<dbReference type="Proteomes" id="UP001148018">
    <property type="component" value="Unassembled WGS sequence"/>
</dbReference>
<dbReference type="SMART" id="SM00339">
    <property type="entry name" value="FH"/>
    <property type="match status" value="1"/>
</dbReference>
<dbReference type="GO" id="GO:0005634">
    <property type="term" value="C:nucleus"/>
    <property type="evidence" value="ECO:0007669"/>
    <property type="project" value="UniProtKB-SubCell"/>
</dbReference>
<accession>A0A9Q0IIF5</accession>
<dbReference type="PROSITE" id="PS00657">
    <property type="entry name" value="FORK_HEAD_1"/>
    <property type="match status" value="1"/>
</dbReference>
<comment type="subcellular location">
    <subcellularLocation>
        <location evidence="1 9">Nucleus</location>
    </subcellularLocation>
</comment>
<dbReference type="InterPro" id="IPR030456">
    <property type="entry name" value="TF_fork_head_CS_2"/>
</dbReference>
<protein>
    <recommendedName>
        <fullName evidence="8">Forkhead box protein D3</fullName>
    </recommendedName>
</protein>
<evidence type="ECO:0000313" key="13">
    <source>
        <dbReference type="Proteomes" id="UP001148018"/>
    </source>
</evidence>
<dbReference type="InterPro" id="IPR047392">
    <property type="entry name" value="FH_FOXD3"/>
</dbReference>
<evidence type="ECO:0000256" key="6">
    <source>
        <dbReference type="ARBA" id="ARBA00023163"/>
    </source>
</evidence>
<dbReference type="Gene3D" id="1.10.10.10">
    <property type="entry name" value="Winged helix-like DNA-binding domain superfamily/Winged helix DNA-binding domain"/>
    <property type="match status" value="1"/>
</dbReference>
<dbReference type="AlphaFoldDB" id="A0A9Q0IIF5"/>
<dbReference type="PROSITE" id="PS50039">
    <property type="entry name" value="FORK_HEAD_3"/>
    <property type="match status" value="1"/>
</dbReference>
<evidence type="ECO:0000256" key="7">
    <source>
        <dbReference type="ARBA" id="ARBA00023242"/>
    </source>
</evidence>
<evidence type="ECO:0000256" key="2">
    <source>
        <dbReference type="ARBA" id="ARBA00022473"/>
    </source>
</evidence>
<dbReference type="PRINTS" id="PR00053">
    <property type="entry name" value="FORKHEAD"/>
</dbReference>
<reference evidence="12" key="1">
    <citation type="submission" date="2022-07" db="EMBL/GenBank/DDBJ databases">
        <title>Chromosome-level genome of Muraenolepis orangiensis.</title>
        <authorList>
            <person name="Kim J."/>
        </authorList>
    </citation>
    <scope>NUCLEOTIDE SEQUENCE</scope>
    <source>
        <strain evidence="12">KU_S4_2022</strain>
        <tissue evidence="12">Muscle</tissue>
    </source>
</reference>
<dbReference type="InterPro" id="IPR001766">
    <property type="entry name" value="Fork_head_dom"/>
</dbReference>
<dbReference type="InterPro" id="IPR036390">
    <property type="entry name" value="WH_DNA-bd_sf"/>
</dbReference>
<dbReference type="Pfam" id="PF00250">
    <property type="entry name" value="Forkhead"/>
    <property type="match status" value="1"/>
</dbReference>
<dbReference type="PANTHER" id="PTHR11829">
    <property type="entry name" value="FORKHEAD BOX PROTEIN"/>
    <property type="match status" value="1"/>
</dbReference>
<feature type="compositionally biased region" description="Low complexity" evidence="10">
    <location>
        <begin position="135"/>
        <end position="148"/>
    </location>
</feature>
<name>A0A9Q0IIF5_9TELE</name>
<dbReference type="GO" id="GO:0009653">
    <property type="term" value="P:anatomical structure morphogenesis"/>
    <property type="evidence" value="ECO:0007669"/>
    <property type="project" value="TreeGrafter"/>
</dbReference>
<feature type="compositionally biased region" description="Acidic residues" evidence="10">
    <location>
        <begin position="73"/>
        <end position="92"/>
    </location>
</feature>
<evidence type="ECO:0000313" key="12">
    <source>
        <dbReference type="EMBL" id="KAJ3599215.1"/>
    </source>
</evidence>